<dbReference type="GO" id="GO:0000329">
    <property type="term" value="C:fungal-type vacuole membrane"/>
    <property type="evidence" value="ECO:0007669"/>
    <property type="project" value="TreeGrafter"/>
</dbReference>
<comment type="caution">
    <text evidence="3">The sequence shown here is derived from an EMBL/GenBank/DDBJ whole genome shotgun (WGS) entry which is preliminary data.</text>
</comment>
<dbReference type="PANTHER" id="PTHR23520">
    <property type="entry name" value="TRANSPORTER, PUTATIVE (AFU_ORTHOLOGUE AFUA_3G04000)-RELATED"/>
    <property type="match status" value="1"/>
</dbReference>
<reference evidence="3 4" key="1">
    <citation type="submission" date="2018-05" db="EMBL/GenBank/DDBJ databases">
        <title>Genome sequencing and assembly of the regulated plant pathogen Lachnellula willkommii and related sister species for the development of diagnostic species identification markers.</title>
        <authorList>
            <person name="Giroux E."/>
            <person name="Bilodeau G."/>
        </authorList>
    </citation>
    <scope>NUCLEOTIDE SEQUENCE [LARGE SCALE GENOMIC DNA]</scope>
    <source>
        <strain evidence="3 4">CBS 268.59</strain>
    </source>
</reference>
<dbReference type="Proteomes" id="UP000469558">
    <property type="component" value="Unassembled WGS sequence"/>
</dbReference>
<dbReference type="AlphaFoldDB" id="A0A8T9BS36"/>
<keyword evidence="2" id="KW-0812">Transmembrane</keyword>
<gene>
    <name evidence="3" type="primary">YJR124C_1</name>
    <name evidence="3" type="ORF">LSUE1_G008815</name>
</gene>
<dbReference type="SUPFAM" id="SSF103473">
    <property type="entry name" value="MFS general substrate transporter"/>
    <property type="match status" value="1"/>
</dbReference>
<dbReference type="InterPro" id="IPR036259">
    <property type="entry name" value="MFS_trans_sf"/>
</dbReference>
<protein>
    <submittedName>
        <fullName evidence="3">Putative membrane protein</fullName>
    </submittedName>
</protein>
<evidence type="ECO:0000256" key="2">
    <source>
        <dbReference type="SAM" id="Phobius"/>
    </source>
</evidence>
<feature type="transmembrane region" description="Helical" evidence="2">
    <location>
        <begin position="294"/>
        <end position="316"/>
    </location>
</feature>
<dbReference type="Pfam" id="PF07690">
    <property type="entry name" value="MFS_1"/>
    <property type="match status" value="1"/>
</dbReference>
<feature type="transmembrane region" description="Helical" evidence="2">
    <location>
        <begin position="254"/>
        <end position="274"/>
    </location>
</feature>
<evidence type="ECO:0000256" key="1">
    <source>
        <dbReference type="ARBA" id="ARBA00004141"/>
    </source>
</evidence>
<feature type="transmembrane region" description="Helical" evidence="2">
    <location>
        <begin position="63"/>
        <end position="83"/>
    </location>
</feature>
<name>A0A8T9BS36_9HELO</name>
<feature type="transmembrane region" description="Helical" evidence="2">
    <location>
        <begin position="30"/>
        <end position="51"/>
    </location>
</feature>
<feature type="transmembrane region" description="Helical" evidence="2">
    <location>
        <begin position="337"/>
        <end position="356"/>
    </location>
</feature>
<comment type="subcellular location">
    <subcellularLocation>
        <location evidence="1">Membrane</location>
        <topology evidence="1">Multi-pass membrane protein</topology>
    </subcellularLocation>
</comment>
<keyword evidence="4" id="KW-1185">Reference proteome</keyword>
<accession>A0A8T9BS36</accession>
<organism evidence="3 4">
    <name type="scientific">Lachnellula suecica</name>
    <dbReference type="NCBI Taxonomy" id="602035"/>
    <lineage>
        <taxon>Eukaryota</taxon>
        <taxon>Fungi</taxon>
        <taxon>Dikarya</taxon>
        <taxon>Ascomycota</taxon>
        <taxon>Pezizomycotina</taxon>
        <taxon>Leotiomycetes</taxon>
        <taxon>Helotiales</taxon>
        <taxon>Lachnaceae</taxon>
        <taxon>Lachnellula</taxon>
    </lineage>
</organism>
<evidence type="ECO:0000313" key="4">
    <source>
        <dbReference type="Proteomes" id="UP000469558"/>
    </source>
</evidence>
<feature type="transmembrane region" description="Helical" evidence="2">
    <location>
        <begin position="155"/>
        <end position="177"/>
    </location>
</feature>
<keyword evidence="2" id="KW-1133">Transmembrane helix</keyword>
<feature type="transmembrane region" description="Helical" evidence="2">
    <location>
        <begin position="409"/>
        <end position="432"/>
    </location>
</feature>
<feature type="transmembrane region" description="Helical" evidence="2">
    <location>
        <begin position="90"/>
        <end position="109"/>
    </location>
</feature>
<dbReference type="OrthoDB" id="10027823at2759"/>
<dbReference type="GO" id="GO:0022857">
    <property type="term" value="F:transmembrane transporter activity"/>
    <property type="evidence" value="ECO:0007669"/>
    <property type="project" value="InterPro"/>
</dbReference>
<proteinExistence type="predicted"/>
<dbReference type="Gene3D" id="1.20.1250.20">
    <property type="entry name" value="MFS general substrate transporter like domains"/>
    <property type="match status" value="2"/>
</dbReference>
<dbReference type="EMBL" id="QGMK01002709">
    <property type="protein sequence ID" value="TVY56540.1"/>
    <property type="molecule type" value="Genomic_DNA"/>
</dbReference>
<evidence type="ECO:0000313" key="3">
    <source>
        <dbReference type="EMBL" id="TVY56540.1"/>
    </source>
</evidence>
<sequence length="445" mass="48204">MHTPKFVKRFCAGIGFHALTSSKRDVKLLILLRMIRLFGCGGATLILALYLSALGFSDSKIGLFMTLTLVGNLLVSVIMTYIGDAMGVRVTIAIGALFMAVSGFAFANLDNYWLLLLASVAGVINPSANEVDPFKAVEESAIARLSQPEDCSDIFAWWSMLGMFGTAGSTVLTGSAIEILQDHGGLSTLDSYRIIFFAYSALAHRNTSIPGIARDSAVARGRARKSIQCYDPVPIQQRFNSTAEANRDLHTRILLFRLELCLAMGLDFIGSGLAQISWMSYFFKREYHVAEGQLGLAIFIASLTSSVLNLASSPLARAIGQVPTMVVCHTINSVSRLMISVPNKTLALLLLIFRIVTRELDNAPRQAFISAGVLDEERASAMGMVNITKTIGSCIGLFLTGQLADMGKFSVAFILAGCLKLGYNVLISAFFWRTKRGKGVHVEGT</sequence>
<dbReference type="InterPro" id="IPR011701">
    <property type="entry name" value="MFS"/>
</dbReference>
<keyword evidence="2" id="KW-0472">Membrane</keyword>
<dbReference type="PANTHER" id="PTHR23520:SF5">
    <property type="entry name" value="TRANSPORTER, PUTATIVE (AFU_ORTHOLOGUE AFUA_3G04000)-RELATED"/>
    <property type="match status" value="1"/>
</dbReference>